<proteinExistence type="predicted"/>
<evidence type="ECO:0000313" key="2">
    <source>
        <dbReference type="Proteomes" id="UP000821853"/>
    </source>
</evidence>
<gene>
    <name evidence="1" type="ORF">HPB48_020502</name>
</gene>
<keyword evidence="2" id="KW-1185">Reference proteome</keyword>
<comment type="caution">
    <text evidence="1">The sequence shown here is derived from an EMBL/GenBank/DDBJ whole genome shotgun (WGS) entry which is preliminary data.</text>
</comment>
<dbReference type="OrthoDB" id="6504156at2759"/>
<evidence type="ECO:0000313" key="1">
    <source>
        <dbReference type="EMBL" id="KAH9375288.1"/>
    </source>
</evidence>
<accession>A0A9J6GLF5</accession>
<dbReference type="PANTHER" id="PTHR33964">
    <property type="entry name" value="RE45066P-RELATED"/>
    <property type="match status" value="1"/>
</dbReference>
<dbReference type="VEuPathDB" id="VectorBase:HLOH_059872"/>
<dbReference type="AlphaFoldDB" id="A0A9J6GLF5"/>
<organism evidence="1 2">
    <name type="scientific">Haemaphysalis longicornis</name>
    <name type="common">Bush tick</name>
    <dbReference type="NCBI Taxonomy" id="44386"/>
    <lineage>
        <taxon>Eukaryota</taxon>
        <taxon>Metazoa</taxon>
        <taxon>Ecdysozoa</taxon>
        <taxon>Arthropoda</taxon>
        <taxon>Chelicerata</taxon>
        <taxon>Arachnida</taxon>
        <taxon>Acari</taxon>
        <taxon>Parasitiformes</taxon>
        <taxon>Ixodida</taxon>
        <taxon>Ixodoidea</taxon>
        <taxon>Ixodidae</taxon>
        <taxon>Haemaphysalinae</taxon>
        <taxon>Haemaphysalis</taxon>
    </lineage>
</organism>
<reference evidence="1 2" key="1">
    <citation type="journal article" date="2020" name="Cell">
        <title>Large-Scale Comparative Analyses of Tick Genomes Elucidate Their Genetic Diversity and Vector Capacities.</title>
        <authorList>
            <consortium name="Tick Genome and Microbiome Consortium (TIGMIC)"/>
            <person name="Jia N."/>
            <person name="Wang J."/>
            <person name="Shi W."/>
            <person name="Du L."/>
            <person name="Sun Y."/>
            <person name="Zhan W."/>
            <person name="Jiang J.F."/>
            <person name="Wang Q."/>
            <person name="Zhang B."/>
            <person name="Ji P."/>
            <person name="Bell-Sakyi L."/>
            <person name="Cui X.M."/>
            <person name="Yuan T.T."/>
            <person name="Jiang B.G."/>
            <person name="Yang W.F."/>
            <person name="Lam T.T."/>
            <person name="Chang Q.C."/>
            <person name="Ding S.J."/>
            <person name="Wang X.J."/>
            <person name="Zhu J.G."/>
            <person name="Ruan X.D."/>
            <person name="Zhao L."/>
            <person name="Wei J.T."/>
            <person name="Ye R.Z."/>
            <person name="Que T.C."/>
            <person name="Du C.H."/>
            <person name="Zhou Y.H."/>
            <person name="Cheng J.X."/>
            <person name="Dai P.F."/>
            <person name="Guo W.B."/>
            <person name="Han X.H."/>
            <person name="Huang E.J."/>
            <person name="Li L.F."/>
            <person name="Wei W."/>
            <person name="Gao Y.C."/>
            <person name="Liu J.Z."/>
            <person name="Shao H.Z."/>
            <person name="Wang X."/>
            <person name="Wang C.C."/>
            <person name="Yang T.C."/>
            <person name="Huo Q.B."/>
            <person name="Li W."/>
            <person name="Chen H.Y."/>
            <person name="Chen S.E."/>
            <person name="Zhou L.G."/>
            <person name="Ni X.B."/>
            <person name="Tian J.H."/>
            <person name="Sheng Y."/>
            <person name="Liu T."/>
            <person name="Pan Y.S."/>
            <person name="Xia L.Y."/>
            <person name="Li J."/>
            <person name="Zhao F."/>
            <person name="Cao W.C."/>
        </authorList>
    </citation>
    <scope>NUCLEOTIDE SEQUENCE [LARGE SCALE GENOMIC DNA]</scope>
    <source>
        <strain evidence="1">HaeL-2018</strain>
    </source>
</reference>
<dbReference type="Proteomes" id="UP000821853">
    <property type="component" value="Chromosome 5"/>
</dbReference>
<dbReference type="PANTHER" id="PTHR33964:SF1">
    <property type="entry name" value="RE45066P"/>
    <property type="match status" value="1"/>
</dbReference>
<sequence>MHYFTYIYIFITGLRQASGISLKLGCSVEVLDKCGADLVIFGTGNRVPNTTEGLLAQCEVEFSAGVCARQFANRCLPPLPRGMVVVILEGISQEVASKCNVSNPLHNGEWKRESGLFSNSAKFRMSCL</sequence>
<protein>
    <submittedName>
        <fullName evidence="1">Uncharacterized protein</fullName>
    </submittedName>
</protein>
<name>A0A9J6GLF5_HAELO</name>
<dbReference type="OMA" id="FTTMCAT"/>
<dbReference type="EMBL" id="JABSTR010000007">
    <property type="protein sequence ID" value="KAH9375288.1"/>
    <property type="molecule type" value="Genomic_DNA"/>
</dbReference>